<organism evidence="3">
    <name type="scientific">Chromera velia CCMP2878</name>
    <dbReference type="NCBI Taxonomy" id="1169474"/>
    <lineage>
        <taxon>Eukaryota</taxon>
        <taxon>Sar</taxon>
        <taxon>Alveolata</taxon>
        <taxon>Colpodellida</taxon>
        <taxon>Chromeraceae</taxon>
        <taxon>Chromera</taxon>
    </lineage>
</organism>
<dbReference type="AlphaFoldDB" id="A0A0G4GYH2"/>
<dbReference type="InterPro" id="IPR035929">
    <property type="entry name" value="CoaB-like_sf"/>
</dbReference>
<proteinExistence type="inferred from homology"/>
<dbReference type="Pfam" id="PF04127">
    <property type="entry name" value="DFP"/>
    <property type="match status" value="1"/>
</dbReference>
<sequence>MVAVLALEAAVEVSWSHGLTALERICAVWSKYPPVGEMGEDAAEGECPVSMSRREAAVFWVGATLRVRVGGWSGVGWVRGFLYVFWVLGNLSLHCHGIFSSKVDLGVRLSGLSFSLVEMDPDEFFNTSPVPPHLSEASEKVKEFVAKSQKNPLVVITSGGTTVPLERNTVRFIDNFSTGQRGAASAEWFLAQSNYHVIFFTRPQSAQPFARRISGSAGSMQTAFLQSGLRISEDKIEVLDPTGEKRQALQDCLRSSDRLLVVKFESVSDYLHGLRLLSMAVEPKGPLASFFLGAAVSDYFVPPAEMAEHKIDSRAADGLTLTLRNVPKLLGKVREWAPLSFVGGFKLETDLAVLRPKALRSLSTYGLNLVIGNELHTRRHRVTLFLKGGIEEELTVPPDSPEALEPKLAGRFSELHTAFVQSSST</sequence>
<dbReference type="VEuPathDB" id="CryptoDB:Cvel_23921"/>
<protein>
    <recommendedName>
        <fullName evidence="2">DNA/pantothenate metabolism flavoprotein C-terminal domain-containing protein</fullName>
    </recommendedName>
</protein>
<dbReference type="GO" id="GO:0015937">
    <property type="term" value="P:coenzyme A biosynthetic process"/>
    <property type="evidence" value="ECO:0007669"/>
    <property type="project" value="UniProtKB-ARBA"/>
</dbReference>
<dbReference type="PhylomeDB" id="A0A0G4GYH2"/>
<dbReference type="GO" id="GO:0003824">
    <property type="term" value="F:catalytic activity"/>
    <property type="evidence" value="ECO:0007669"/>
    <property type="project" value="UniProtKB-ARBA"/>
</dbReference>
<comment type="similarity">
    <text evidence="1">Belongs to the PPC synthetase family.</text>
</comment>
<feature type="domain" description="DNA/pantothenate metabolism flavoprotein C-terminal" evidence="2">
    <location>
        <begin position="292"/>
        <end position="378"/>
    </location>
</feature>
<dbReference type="InterPro" id="IPR007085">
    <property type="entry name" value="DNA/pantothenate-metab_flavo_C"/>
</dbReference>
<evidence type="ECO:0000313" key="3">
    <source>
        <dbReference type="EMBL" id="CEM36201.1"/>
    </source>
</evidence>
<accession>A0A0G4GYH2</accession>
<name>A0A0G4GYH2_9ALVE</name>
<evidence type="ECO:0000256" key="1">
    <source>
        <dbReference type="ARBA" id="ARBA00005703"/>
    </source>
</evidence>
<dbReference type="Gene3D" id="3.40.50.10300">
    <property type="entry name" value="CoaB-like"/>
    <property type="match status" value="1"/>
</dbReference>
<reference evidence="3" key="1">
    <citation type="submission" date="2014-11" db="EMBL/GenBank/DDBJ databases">
        <authorList>
            <person name="Otto D Thomas"/>
            <person name="Naeem Raeece"/>
        </authorList>
    </citation>
    <scope>NUCLEOTIDE SEQUENCE</scope>
</reference>
<evidence type="ECO:0000259" key="2">
    <source>
        <dbReference type="Pfam" id="PF04127"/>
    </source>
</evidence>
<dbReference type="SUPFAM" id="SSF102645">
    <property type="entry name" value="CoaB-like"/>
    <property type="match status" value="1"/>
</dbReference>
<gene>
    <name evidence="3" type="ORF">Cvel_23921</name>
</gene>
<dbReference type="EMBL" id="CDMZ01001685">
    <property type="protein sequence ID" value="CEM36201.1"/>
    <property type="molecule type" value="Genomic_DNA"/>
</dbReference>